<evidence type="ECO:0000256" key="1">
    <source>
        <dbReference type="ARBA" id="ARBA00022801"/>
    </source>
</evidence>
<evidence type="ECO:0000313" key="4">
    <source>
        <dbReference type="Proteomes" id="UP000053029"/>
    </source>
</evidence>
<evidence type="ECO:0000313" key="3">
    <source>
        <dbReference type="EMBL" id="KIW80225.1"/>
    </source>
</evidence>
<feature type="domain" description="Alpha/beta hydrolase fold-3" evidence="2">
    <location>
        <begin position="111"/>
        <end position="327"/>
    </location>
</feature>
<dbReference type="GO" id="GO:0016787">
    <property type="term" value="F:hydrolase activity"/>
    <property type="evidence" value="ECO:0007669"/>
    <property type="project" value="UniProtKB-KW"/>
</dbReference>
<organism evidence="3 4">
    <name type="scientific">Fonsecaea pedrosoi CBS 271.37</name>
    <dbReference type="NCBI Taxonomy" id="1442368"/>
    <lineage>
        <taxon>Eukaryota</taxon>
        <taxon>Fungi</taxon>
        <taxon>Dikarya</taxon>
        <taxon>Ascomycota</taxon>
        <taxon>Pezizomycotina</taxon>
        <taxon>Eurotiomycetes</taxon>
        <taxon>Chaetothyriomycetidae</taxon>
        <taxon>Chaetothyriales</taxon>
        <taxon>Herpotrichiellaceae</taxon>
        <taxon>Fonsecaea</taxon>
    </lineage>
</organism>
<dbReference type="InterPro" id="IPR013094">
    <property type="entry name" value="AB_hydrolase_3"/>
</dbReference>
<keyword evidence="1" id="KW-0378">Hydrolase</keyword>
<protein>
    <recommendedName>
        <fullName evidence="2">Alpha/beta hydrolase fold-3 domain-containing protein</fullName>
    </recommendedName>
</protein>
<dbReference type="HOGENOM" id="CLU_042179_3_0_1"/>
<sequence length="360" mass="39410">MSTPKTKLSIRDRAVFLAAIVKTLLAATGGMVTGLIRSSSQARSYKKYVLYTIMRAYSKYVPTRIMQATSPTTADTYNKFIQSKSLPSRTSTMEDGSTGYWIGEEDATAVLLFFHGGGYAMSAVPPHFQILHGIEQLAKSKGCSFSAVVIEYTLAPATKYPSQLTQAVNAYKHLTEKLDIHPSRIIIAGDSAGAHLSLGLLSHLTHPQPELPKTSATEPVAGTLLISPWVTFSTTAASMQTNRYKDCIDAGPLEKWSQAFIGDAVQDNYNMPLKASPAWWSNTKSKKICVIAGQDELFVDDIEAFVGKLKVHRPDVDYFVADAEPHDSPVLYSMMNLEEAAATRKLREFVLETCLSIASV</sequence>
<dbReference type="PANTHER" id="PTHR48081:SF31">
    <property type="entry name" value="STERYL ACETYL HYDROLASE MUG81-RELATED"/>
    <property type="match status" value="1"/>
</dbReference>
<dbReference type="GeneID" id="25306330"/>
<dbReference type="EMBL" id="KN846972">
    <property type="protein sequence ID" value="KIW80225.1"/>
    <property type="molecule type" value="Genomic_DNA"/>
</dbReference>
<dbReference type="PANTHER" id="PTHR48081">
    <property type="entry name" value="AB HYDROLASE SUPERFAMILY PROTEIN C4A8.06C"/>
    <property type="match status" value="1"/>
</dbReference>
<dbReference type="Proteomes" id="UP000053029">
    <property type="component" value="Unassembled WGS sequence"/>
</dbReference>
<proteinExistence type="predicted"/>
<dbReference type="AlphaFoldDB" id="A0A0D2GNR9"/>
<gene>
    <name evidence="3" type="ORF">Z517_06840</name>
</gene>
<reference evidence="3 4" key="1">
    <citation type="submission" date="2015-01" db="EMBL/GenBank/DDBJ databases">
        <title>The Genome Sequence of Fonsecaea pedrosoi CBS 271.37.</title>
        <authorList>
            <consortium name="The Broad Institute Genomics Platform"/>
            <person name="Cuomo C."/>
            <person name="de Hoog S."/>
            <person name="Gorbushina A."/>
            <person name="Stielow B."/>
            <person name="Teixiera M."/>
            <person name="Abouelleil A."/>
            <person name="Chapman S.B."/>
            <person name="Priest M."/>
            <person name="Young S.K."/>
            <person name="Wortman J."/>
            <person name="Nusbaum C."/>
            <person name="Birren B."/>
        </authorList>
    </citation>
    <scope>NUCLEOTIDE SEQUENCE [LARGE SCALE GENOMIC DNA]</scope>
    <source>
        <strain evidence="3 4">CBS 271.37</strain>
    </source>
</reference>
<dbReference type="InterPro" id="IPR029058">
    <property type="entry name" value="AB_hydrolase_fold"/>
</dbReference>
<name>A0A0D2GNR9_9EURO</name>
<dbReference type="VEuPathDB" id="FungiDB:Z517_06840"/>
<dbReference type="InterPro" id="IPR050300">
    <property type="entry name" value="GDXG_lipolytic_enzyme"/>
</dbReference>
<keyword evidence="4" id="KW-1185">Reference proteome</keyword>
<accession>A0A0D2GNR9</accession>
<dbReference type="SUPFAM" id="SSF53474">
    <property type="entry name" value="alpha/beta-Hydrolases"/>
    <property type="match status" value="1"/>
</dbReference>
<dbReference type="STRING" id="1442368.A0A0D2GNR9"/>
<dbReference type="RefSeq" id="XP_013284033.1">
    <property type="nucleotide sequence ID" value="XM_013428579.1"/>
</dbReference>
<evidence type="ECO:0000259" key="2">
    <source>
        <dbReference type="Pfam" id="PF07859"/>
    </source>
</evidence>
<dbReference type="Gene3D" id="3.40.50.1820">
    <property type="entry name" value="alpha/beta hydrolase"/>
    <property type="match status" value="1"/>
</dbReference>
<dbReference type="Pfam" id="PF07859">
    <property type="entry name" value="Abhydrolase_3"/>
    <property type="match status" value="1"/>
</dbReference>